<evidence type="ECO:0000313" key="2">
    <source>
        <dbReference type="Proteomes" id="UP001205311"/>
    </source>
</evidence>
<dbReference type="InterPro" id="IPR036388">
    <property type="entry name" value="WH-like_DNA-bd_sf"/>
</dbReference>
<proteinExistence type="predicted"/>
<comment type="caution">
    <text evidence="1">The sequence shown here is derived from an EMBL/GenBank/DDBJ whole genome shotgun (WGS) entry which is preliminary data.</text>
</comment>
<dbReference type="RefSeq" id="WP_253674706.1">
    <property type="nucleotide sequence ID" value="NZ_JAMTCP010000074.1"/>
</dbReference>
<evidence type="ECO:0000313" key="1">
    <source>
        <dbReference type="EMBL" id="MCP2262511.1"/>
    </source>
</evidence>
<name>A0ABT1I458_STRSD</name>
<organism evidence="1 2">
    <name type="scientific">Streptoalloteichus tenebrarius (strain ATCC 17920 / DSM 40477 / JCM 4838 / CBS 697.72 / NBRC 16177 / NCIMB 11028 / NRRL B-12390 / A12253. 1 / ISP 5477)</name>
    <name type="common">Streptomyces tenebrarius</name>
    <dbReference type="NCBI Taxonomy" id="1933"/>
    <lineage>
        <taxon>Bacteria</taxon>
        <taxon>Bacillati</taxon>
        <taxon>Actinomycetota</taxon>
        <taxon>Actinomycetes</taxon>
        <taxon>Pseudonocardiales</taxon>
        <taxon>Pseudonocardiaceae</taxon>
        <taxon>Streptoalloteichus</taxon>
    </lineage>
</organism>
<dbReference type="EMBL" id="JAMTCP010000074">
    <property type="protein sequence ID" value="MCP2262511.1"/>
    <property type="molecule type" value="Genomic_DNA"/>
</dbReference>
<dbReference type="Gene3D" id="1.10.10.10">
    <property type="entry name" value="Winged helix-like DNA-binding domain superfamily/Winged helix DNA-binding domain"/>
    <property type="match status" value="1"/>
</dbReference>
<dbReference type="Proteomes" id="UP001205311">
    <property type="component" value="Unassembled WGS sequence"/>
</dbReference>
<accession>A0ABT1I458</accession>
<reference evidence="1 2" key="1">
    <citation type="submission" date="2022-06" db="EMBL/GenBank/DDBJ databases">
        <title>Genomic Encyclopedia of Archaeal and Bacterial Type Strains, Phase II (KMG-II): from individual species to whole genera.</title>
        <authorList>
            <person name="Goeker M."/>
        </authorList>
    </citation>
    <scope>NUCLEOTIDE SEQUENCE [LARGE SCALE GENOMIC DNA]</scope>
    <source>
        <strain evidence="1 2">DSM 40477</strain>
    </source>
</reference>
<protein>
    <submittedName>
        <fullName evidence="1">Uncharacterized protein</fullName>
    </submittedName>
</protein>
<keyword evidence="2" id="KW-1185">Reference proteome</keyword>
<sequence length="107" mass="11675">MRFGVLGPLAVWDADGRPVAIAERKVRALLAVLLTHPGHVVSVDRRETNGDLALVLPPECVGQMRVAAAVARTRTFDRAVLRMLIDDLGPWLAAEYMAIHGEKAPRV</sequence>
<gene>
    <name evidence="1" type="ORF">LX15_006251</name>
</gene>